<feature type="compositionally biased region" description="Polar residues" evidence="1">
    <location>
        <begin position="1"/>
        <end position="18"/>
    </location>
</feature>
<keyword evidence="2" id="KW-0436">Ligase</keyword>
<dbReference type="EMBL" id="FNUZ01000002">
    <property type="protein sequence ID" value="SEG01994.1"/>
    <property type="molecule type" value="Genomic_DNA"/>
</dbReference>
<evidence type="ECO:0000313" key="2">
    <source>
        <dbReference type="EMBL" id="SEG01994.1"/>
    </source>
</evidence>
<protein>
    <submittedName>
        <fullName evidence="2">Putative amidoligase enzyme</fullName>
    </submittedName>
</protein>
<dbReference type="RefSeq" id="WP_103909883.1">
    <property type="nucleotide sequence ID" value="NZ_FNUZ01000002.1"/>
</dbReference>
<dbReference type="InterPro" id="IPR022025">
    <property type="entry name" value="Amidoligase_2"/>
</dbReference>
<dbReference type="GO" id="GO:0016874">
    <property type="term" value="F:ligase activity"/>
    <property type="evidence" value="ECO:0007669"/>
    <property type="project" value="UniProtKB-KW"/>
</dbReference>
<reference evidence="2 3" key="1">
    <citation type="submission" date="2016-10" db="EMBL/GenBank/DDBJ databases">
        <authorList>
            <person name="de Groot N.N."/>
        </authorList>
    </citation>
    <scope>NUCLEOTIDE SEQUENCE [LARGE SCALE GENOMIC DNA]</scope>
    <source>
        <strain evidence="2 3">DSM 26915</strain>
    </source>
</reference>
<evidence type="ECO:0000256" key="1">
    <source>
        <dbReference type="SAM" id="MobiDB-lite"/>
    </source>
</evidence>
<sequence length="316" mass="35509">MTDKAQGTITLPNPNTTDGDTRQLGVEIEFGGLKEEAVADIVVDCFGGQIVPRDDKGLIIEDTEIGDIEVYLDSQYLHQAESSFDKKLLDIARKFVPLELVTSPFPHTALDKLDVIVDRLKQAGAVGTDGGLLLGYGVHFNPEVEALTLEKILPVLTAYALCEDALREAANIDLSRRALPFVDPYPRALVDALAERDFGSMAELIDCYLELAPSRNYGLDMMCIFAMIDKDRVAAEMDMATISARPTYHFRLPDCRIDQDDWSLELEWQRWIKIEKIARDADLLEDLKEAWKEHRASLTSIRSDWRKESSKLTGDF</sequence>
<organism evidence="2 3">
    <name type="scientific">Thalassococcus halodurans</name>
    <dbReference type="NCBI Taxonomy" id="373675"/>
    <lineage>
        <taxon>Bacteria</taxon>
        <taxon>Pseudomonadati</taxon>
        <taxon>Pseudomonadota</taxon>
        <taxon>Alphaproteobacteria</taxon>
        <taxon>Rhodobacterales</taxon>
        <taxon>Roseobacteraceae</taxon>
        <taxon>Thalassococcus</taxon>
    </lineage>
</organism>
<evidence type="ECO:0000313" key="3">
    <source>
        <dbReference type="Proteomes" id="UP000236752"/>
    </source>
</evidence>
<dbReference type="OrthoDB" id="5597599at2"/>
<name>A0A1H5WRG2_9RHOB</name>
<proteinExistence type="predicted"/>
<dbReference type="Pfam" id="PF12224">
    <property type="entry name" value="Amidoligase_2"/>
    <property type="match status" value="1"/>
</dbReference>
<feature type="region of interest" description="Disordered" evidence="1">
    <location>
        <begin position="1"/>
        <end position="21"/>
    </location>
</feature>
<dbReference type="Proteomes" id="UP000236752">
    <property type="component" value="Unassembled WGS sequence"/>
</dbReference>
<keyword evidence="3" id="KW-1185">Reference proteome</keyword>
<dbReference type="AlphaFoldDB" id="A0A1H5WRG2"/>
<accession>A0A1H5WRG2</accession>
<gene>
    <name evidence="2" type="ORF">SAMN04488045_1557</name>
</gene>